<reference evidence="2 3" key="1">
    <citation type="submission" date="2019-05" db="EMBL/GenBank/DDBJ databases">
        <title>Psychrobacillus vulpis sp. nov., a new species isolated from feces of a red fox that inhabits in The Tablas de Daimiel Natural Park, Albacete, Spain.</title>
        <authorList>
            <person name="Rodriguez M."/>
            <person name="Reina J.C."/>
            <person name="Bejar V."/>
            <person name="Llamas I."/>
        </authorList>
    </citation>
    <scope>NUCLEOTIDE SEQUENCE [LARGE SCALE GENOMIC DNA]</scope>
    <source>
        <strain evidence="2 3">NHI-2</strain>
    </source>
</reference>
<gene>
    <name evidence="2" type="ORF">FG383_02450</name>
</gene>
<dbReference type="AlphaFoldDB" id="A0A544TLL9"/>
<evidence type="ECO:0000259" key="1">
    <source>
        <dbReference type="PROSITE" id="PS51352"/>
    </source>
</evidence>
<dbReference type="Gene3D" id="3.40.30.10">
    <property type="entry name" value="Glutaredoxin"/>
    <property type="match status" value="1"/>
</dbReference>
<dbReference type="EMBL" id="VDGG01000003">
    <property type="protein sequence ID" value="TQR18315.1"/>
    <property type="molecule type" value="Genomic_DNA"/>
</dbReference>
<dbReference type="InterPro" id="IPR013766">
    <property type="entry name" value="Thioredoxin_domain"/>
</dbReference>
<sequence>MENINGLQQYTDLVNGKKPVVLFFSADWCSDCRFIDTFFDGIIEDYEAKFDFYKVNPDSQKEICEKANVMGIPSFVAYQDGRVIAEFISNSGKTKAEIENFLRTAEVKVIS</sequence>
<dbReference type="OrthoDB" id="7629852at2"/>
<feature type="domain" description="Thioredoxin" evidence="1">
    <location>
        <begin position="1"/>
        <end position="107"/>
    </location>
</feature>
<evidence type="ECO:0000313" key="3">
    <source>
        <dbReference type="Proteomes" id="UP000318937"/>
    </source>
</evidence>
<dbReference type="Proteomes" id="UP000318937">
    <property type="component" value="Unassembled WGS sequence"/>
</dbReference>
<accession>A0A544TLL9</accession>
<dbReference type="InterPro" id="IPR036249">
    <property type="entry name" value="Thioredoxin-like_sf"/>
</dbReference>
<name>A0A544TLL9_9BACI</name>
<dbReference type="PANTHER" id="PTHR45663">
    <property type="entry name" value="GEO12009P1"/>
    <property type="match status" value="1"/>
</dbReference>
<dbReference type="CDD" id="cd02947">
    <property type="entry name" value="TRX_family"/>
    <property type="match status" value="1"/>
</dbReference>
<proteinExistence type="predicted"/>
<dbReference type="GO" id="GO:0015035">
    <property type="term" value="F:protein-disulfide reductase activity"/>
    <property type="evidence" value="ECO:0007669"/>
    <property type="project" value="TreeGrafter"/>
</dbReference>
<comment type="caution">
    <text evidence="2">The sequence shown here is derived from an EMBL/GenBank/DDBJ whole genome shotgun (WGS) entry which is preliminary data.</text>
</comment>
<organism evidence="2 3">
    <name type="scientific">Psychrobacillus soli</name>
    <dbReference type="NCBI Taxonomy" id="1543965"/>
    <lineage>
        <taxon>Bacteria</taxon>
        <taxon>Bacillati</taxon>
        <taxon>Bacillota</taxon>
        <taxon>Bacilli</taxon>
        <taxon>Bacillales</taxon>
        <taxon>Bacillaceae</taxon>
        <taxon>Psychrobacillus</taxon>
    </lineage>
</organism>
<keyword evidence="3" id="KW-1185">Reference proteome</keyword>
<dbReference type="RefSeq" id="WP_142605255.1">
    <property type="nucleotide sequence ID" value="NZ_VDGG01000003.1"/>
</dbReference>
<dbReference type="PANTHER" id="PTHR45663:SF6">
    <property type="entry name" value="THIOREDOXIN-LIKE PROTEIN YDBP"/>
    <property type="match status" value="1"/>
</dbReference>
<dbReference type="GO" id="GO:0045454">
    <property type="term" value="P:cell redox homeostasis"/>
    <property type="evidence" value="ECO:0007669"/>
    <property type="project" value="TreeGrafter"/>
</dbReference>
<protein>
    <submittedName>
        <fullName evidence="2">Thioredoxin family protein</fullName>
    </submittedName>
</protein>
<evidence type="ECO:0000313" key="2">
    <source>
        <dbReference type="EMBL" id="TQR18315.1"/>
    </source>
</evidence>
<dbReference type="PROSITE" id="PS51352">
    <property type="entry name" value="THIOREDOXIN_2"/>
    <property type="match status" value="1"/>
</dbReference>
<dbReference type="Pfam" id="PF00085">
    <property type="entry name" value="Thioredoxin"/>
    <property type="match status" value="1"/>
</dbReference>
<dbReference type="SUPFAM" id="SSF52833">
    <property type="entry name" value="Thioredoxin-like"/>
    <property type="match status" value="1"/>
</dbReference>
<dbReference type="GO" id="GO:0005829">
    <property type="term" value="C:cytosol"/>
    <property type="evidence" value="ECO:0007669"/>
    <property type="project" value="TreeGrafter"/>
</dbReference>